<evidence type="ECO:0000313" key="2">
    <source>
        <dbReference type="EMBL" id="MFL0249521.1"/>
    </source>
</evidence>
<reference evidence="2 3" key="1">
    <citation type="submission" date="2024-11" db="EMBL/GenBank/DDBJ databases">
        <authorList>
            <person name="Heng Y.C."/>
            <person name="Lim A.C.H."/>
            <person name="Lee J.K.Y."/>
            <person name="Kittelmann S."/>
        </authorList>
    </citation>
    <scope>NUCLEOTIDE SEQUENCE [LARGE SCALE GENOMIC DNA]</scope>
    <source>
        <strain evidence="2 3">WILCCON 0114</strain>
    </source>
</reference>
<dbReference type="Proteomes" id="UP001623592">
    <property type="component" value="Unassembled WGS sequence"/>
</dbReference>
<name>A0ABW8TBH1_9CLOT</name>
<dbReference type="InterPro" id="IPR014973">
    <property type="entry name" value="DUF1835"/>
</dbReference>
<protein>
    <submittedName>
        <fullName evidence="2">DUF1835 domain-containing protein</fullName>
    </submittedName>
</protein>
<evidence type="ECO:0000259" key="1">
    <source>
        <dbReference type="Pfam" id="PF08874"/>
    </source>
</evidence>
<feature type="domain" description="DUF1835" evidence="1">
    <location>
        <begin position="5"/>
        <end position="63"/>
    </location>
</feature>
<dbReference type="EMBL" id="JBJIAA010000002">
    <property type="protein sequence ID" value="MFL0249521.1"/>
    <property type="molecule type" value="Genomic_DNA"/>
</dbReference>
<gene>
    <name evidence="2" type="ORF">ACJDT4_03730</name>
</gene>
<proteinExistence type="predicted"/>
<dbReference type="Pfam" id="PF08874">
    <property type="entry name" value="DUF1835"/>
    <property type="match status" value="1"/>
</dbReference>
<accession>A0ABW8TBH1</accession>
<sequence>MRKVINVCFSESARCTIKMAVQLKIINGQKVIGLFDNLSQGPISNLVDICERIKWSDNFKDEFDCVPYYSLDDLKNSL</sequence>
<keyword evidence="3" id="KW-1185">Reference proteome</keyword>
<dbReference type="RefSeq" id="WP_406786186.1">
    <property type="nucleotide sequence ID" value="NZ_JBJIAA010000002.1"/>
</dbReference>
<comment type="caution">
    <text evidence="2">The sequence shown here is derived from an EMBL/GenBank/DDBJ whole genome shotgun (WGS) entry which is preliminary data.</text>
</comment>
<evidence type="ECO:0000313" key="3">
    <source>
        <dbReference type="Proteomes" id="UP001623592"/>
    </source>
</evidence>
<organism evidence="2 3">
    <name type="scientific">Clostridium neuense</name>
    <dbReference type="NCBI Taxonomy" id="1728934"/>
    <lineage>
        <taxon>Bacteria</taxon>
        <taxon>Bacillati</taxon>
        <taxon>Bacillota</taxon>
        <taxon>Clostridia</taxon>
        <taxon>Eubacteriales</taxon>
        <taxon>Clostridiaceae</taxon>
        <taxon>Clostridium</taxon>
    </lineage>
</organism>